<dbReference type="InterPro" id="IPR000994">
    <property type="entry name" value="Pept_M24"/>
</dbReference>
<evidence type="ECO:0000256" key="4">
    <source>
        <dbReference type="ARBA" id="ARBA00022801"/>
    </source>
</evidence>
<accession>A0ABQ8VZQ1</accession>
<evidence type="ECO:0000259" key="7">
    <source>
        <dbReference type="Pfam" id="PF00557"/>
    </source>
</evidence>
<feature type="binding site" evidence="5">
    <location>
        <position position="201"/>
    </location>
    <ligand>
        <name>a divalent metal cation</name>
        <dbReference type="ChEBI" id="CHEBI:60240"/>
        <label>1</label>
    </ligand>
</feature>
<evidence type="ECO:0000313" key="8">
    <source>
        <dbReference type="EMBL" id="KAJ4501072.1"/>
    </source>
</evidence>
<feature type="binding site" evidence="5">
    <location>
        <position position="201"/>
    </location>
    <ligand>
        <name>a divalent metal cation</name>
        <dbReference type="ChEBI" id="CHEBI:60240"/>
        <label>2</label>
        <note>catalytic</note>
    </ligand>
</feature>
<dbReference type="Gene3D" id="3.90.230.10">
    <property type="entry name" value="Creatinase/methionine aminopeptidase superfamily"/>
    <property type="match status" value="1"/>
</dbReference>
<dbReference type="NCBIfam" id="TIGR00500">
    <property type="entry name" value="met_pdase_I"/>
    <property type="match status" value="1"/>
</dbReference>
<dbReference type="PANTHER" id="PTHR43330:SF8">
    <property type="entry name" value="METHIONINE AMINOPEPTIDASE 1D, MITOCHONDRIAL"/>
    <property type="match status" value="1"/>
</dbReference>
<protein>
    <recommendedName>
        <fullName evidence="6">Methionine aminopeptidase</fullName>
        <ecNumber evidence="6">3.4.11.18</ecNumber>
    </recommendedName>
</protein>
<feature type="binding site" evidence="5">
    <location>
        <position position="268"/>
    </location>
    <ligand>
        <name>a divalent metal cation</name>
        <dbReference type="ChEBI" id="CHEBI:60240"/>
        <label>2</label>
        <note>catalytic</note>
    </ligand>
</feature>
<dbReference type="CDD" id="cd01086">
    <property type="entry name" value="MetAP1"/>
    <property type="match status" value="1"/>
</dbReference>
<dbReference type="EMBL" id="JANVFT010000003">
    <property type="protein sequence ID" value="KAJ4501072.1"/>
    <property type="molecule type" value="Genomic_DNA"/>
</dbReference>
<keyword evidence="1 5" id="KW-0031">Aminopeptidase</keyword>
<keyword evidence="4 5" id="KW-0378">Hydrolase</keyword>
<dbReference type="InterPro" id="IPR001714">
    <property type="entry name" value="Pept_M24_MAP"/>
</dbReference>
<sequence length="365" mass="40023">MFFLPLSLRKTSFHLRNSPRLLRLLSSSPSVFEDGALFPGVDNFGHYSVILPEEPFVFGVSHIKPRMVPNHINRPPYAIRDSSSRKAVQKDAEDVDGKFPLGGEAEGKLRSVASLAKTVREYAGSLVKVGTTTNAIDAAVHDFIISRGAYPSPLMYNGFPKSCCTSVNNIITHGIPDDRPLEDGDIINIDITVFLNGYHGDTSQTWLVGDVDLPGRLLCGITNNALEAGIAACGPGQPFKNIARAIHTIIEPRYHGMDFCVSPAFSGHGIGSAFHRQPWVLHHLNDEPGVMLPGHCFTIEVTRTPFYFSIPQFKMFSQPAIIQGTHPTSWIFPDGWTTSTENCARSAQAEHMVLITNDGAEVLTR</sequence>
<feature type="binding site" evidence="5">
    <location>
        <position position="275"/>
    </location>
    <ligand>
        <name>substrate</name>
    </ligand>
</feature>
<dbReference type="InterPro" id="IPR002467">
    <property type="entry name" value="Pept_M24A_MAP1"/>
</dbReference>
<dbReference type="SUPFAM" id="SSF55920">
    <property type="entry name" value="Creatinase/aminopeptidase"/>
    <property type="match status" value="1"/>
</dbReference>
<evidence type="ECO:0000256" key="6">
    <source>
        <dbReference type="RuleBase" id="RU003653"/>
    </source>
</evidence>
<feature type="binding site" evidence="5">
    <location>
        <position position="350"/>
    </location>
    <ligand>
        <name>a divalent metal cation</name>
        <dbReference type="ChEBI" id="CHEBI:60240"/>
        <label>1</label>
    </ligand>
</feature>
<keyword evidence="9" id="KW-1185">Reference proteome</keyword>
<dbReference type="HAMAP" id="MF_01974">
    <property type="entry name" value="MetAP_1"/>
    <property type="match status" value="1"/>
</dbReference>
<feature type="binding site" evidence="5">
    <location>
        <position position="173"/>
    </location>
    <ligand>
        <name>substrate</name>
    </ligand>
</feature>
<evidence type="ECO:0000256" key="1">
    <source>
        <dbReference type="ARBA" id="ARBA00022438"/>
    </source>
</evidence>
<dbReference type="PRINTS" id="PR00599">
    <property type="entry name" value="MAPEPTIDASE"/>
</dbReference>
<dbReference type="Proteomes" id="UP001150217">
    <property type="component" value="Unassembled WGS sequence"/>
</dbReference>
<reference evidence="8" key="1">
    <citation type="submission" date="2022-08" db="EMBL/GenBank/DDBJ databases">
        <title>A Global Phylogenomic Analysis of the Shiitake Genus Lentinula.</title>
        <authorList>
            <consortium name="DOE Joint Genome Institute"/>
            <person name="Sierra-Patev S."/>
            <person name="Min B."/>
            <person name="Naranjo-Ortiz M."/>
            <person name="Looney B."/>
            <person name="Konkel Z."/>
            <person name="Slot J.C."/>
            <person name="Sakamoto Y."/>
            <person name="Steenwyk J.L."/>
            <person name="Rokas A."/>
            <person name="Carro J."/>
            <person name="Camarero S."/>
            <person name="Ferreira P."/>
            <person name="Molpeceres G."/>
            <person name="Ruiz-Duenas F.J."/>
            <person name="Serrano A."/>
            <person name="Henrissat B."/>
            <person name="Drula E."/>
            <person name="Hughes K.W."/>
            <person name="Mata J.L."/>
            <person name="Ishikawa N.K."/>
            <person name="Vargas-Isla R."/>
            <person name="Ushijima S."/>
            <person name="Smith C.A."/>
            <person name="Ahrendt S."/>
            <person name="Andreopoulos W."/>
            <person name="He G."/>
            <person name="Labutti K."/>
            <person name="Lipzen A."/>
            <person name="Ng V."/>
            <person name="Riley R."/>
            <person name="Sandor L."/>
            <person name="Barry K."/>
            <person name="Martinez A.T."/>
            <person name="Xiao Y."/>
            <person name="Gibbons J.G."/>
            <person name="Terashima K."/>
            <person name="Grigoriev I.V."/>
            <person name="Hibbett D.S."/>
        </authorList>
    </citation>
    <scope>NUCLEOTIDE SEQUENCE</scope>
    <source>
        <strain evidence="8">RHP3577 ss4</strain>
    </source>
</reference>
<proteinExistence type="inferred from homology"/>
<comment type="similarity">
    <text evidence="5">Belongs to the peptidase M24A family. Methionine aminopeptidase type 1 subfamily.</text>
</comment>
<dbReference type="PROSITE" id="PS00680">
    <property type="entry name" value="MAP_1"/>
    <property type="match status" value="1"/>
</dbReference>
<dbReference type="PANTHER" id="PTHR43330">
    <property type="entry name" value="METHIONINE AMINOPEPTIDASE"/>
    <property type="match status" value="1"/>
</dbReference>
<keyword evidence="2 5" id="KW-0645">Protease</keyword>
<gene>
    <name evidence="8" type="ORF">C8R41DRAFT_873837</name>
</gene>
<feature type="binding site" evidence="5">
    <location>
        <position position="190"/>
    </location>
    <ligand>
        <name>a divalent metal cation</name>
        <dbReference type="ChEBI" id="CHEBI:60240"/>
        <label>1</label>
    </ligand>
</feature>
<comment type="catalytic activity">
    <reaction evidence="5 6">
        <text>Release of N-terminal amino acids, preferentially methionine, from peptides and arylamides.</text>
        <dbReference type="EC" id="3.4.11.18"/>
    </reaction>
</comment>
<organism evidence="8 9">
    <name type="scientific">Lentinula lateritia</name>
    <dbReference type="NCBI Taxonomy" id="40482"/>
    <lineage>
        <taxon>Eukaryota</taxon>
        <taxon>Fungi</taxon>
        <taxon>Dikarya</taxon>
        <taxon>Basidiomycota</taxon>
        <taxon>Agaricomycotina</taxon>
        <taxon>Agaricomycetes</taxon>
        <taxon>Agaricomycetidae</taxon>
        <taxon>Agaricales</taxon>
        <taxon>Marasmiineae</taxon>
        <taxon>Omphalotaceae</taxon>
        <taxon>Lentinula</taxon>
    </lineage>
</organism>
<evidence type="ECO:0000256" key="3">
    <source>
        <dbReference type="ARBA" id="ARBA00022723"/>
    </source>
</evidence>
<keyword evidence="3 5" id="KW-0479">Metal-binding</keyword>
<comment type="caution">
    <text evidence="8">The sequence shown here is derived from an EMBL/GenBank/DDBJ whole genome shotgun (WGS) entry which is preliminary data.</text>
</comment>
<evidence type="ECO:0000256" key="2">
    <source>
        <dbReference type="ARBA" id="ARBA00022670"/>
    </source>
</evidence>
<dbReference type="EC" id="3.4.11.18" evidence="6"/>
<feature type="binding site" evidence="5">
    <location>
        <position position="350"/>
    </location>
    <ligand>
        <name>a divalent metal cation</name>
        <dbReference type="ChEBI" id="CHEBI:60240"/>
        <label>2</label>
        <note>catalytic</note>
    </ligand>
</feature>
<feature type="domain" description="Peptidase M24" evidence="7">
    <location>
        <begin position="108"/>
        <end position="357"/>
    </location>
</feature>
<dbReference type="Pfam" id="PF00557">
    <property type="entry name" value="Peptidase_M24"/>
    <property type="match status" value="1"/>
</dbReference>
<feature type="binding site" evidence="5">
    <location>
        <position position="300"/>
    </location>
    <ligand>
        <name>a divalent metal cation</name>
        <dbReference type="ChEBI" id="CHEBI:60240"/>
        <label>2</label>
        <note>catalytic</note>
    </ligand>
</feature>
<comment type="function">
    <text evidence="6">Cotranslationally removes the N-terminal methionine from nascent proteins. The N-terminal methionine is often cleaved when the second residue in the primary sequence is small and uncharged (Met-Ala-, Cys, Gly, Pro, Ser, Thr, or Val).</text>
</comment>
<name>A0ABQ8VZQ1_9AGAR</name>
<comment type="cofactor">
    <cofactor evidence="5">
        <name>Co(2+)</name>
        <dbReference type="ChEBI" id="CHEBI:48828"/>
    </cofactor>
    <cofactor evidence="5">
        <name>Zn(2+)</name>
        <dbReference type="ChEBI" id="CHEBI:29105"/>
    </cofactor>
    <cofactor evidence="5">
        <name>Mn(2+)</name>
        <dbReference type="ChEBI" id="CHEBI:29035"/>
    </cofactor>
    <cofactor evidence="5">
        <name>Fe(2+)</name>
        <dbReference type="ChEBI" id="CHEBI:29033"/>
    </cofactor>
    <text evidence="5">Binds 2 divalent metal cations per subunit. Has a high-affinity and a low affinity metal-binding site. The true nature of the physiological cofactor is under debate. The enzyme is active with cobalt, zinc, manganese or divalent iron ions. Most likely, methionine aminopeptidases function as mononuclear Fe(2+)-metalloproteases under physiological conditions, and the catalytically relevant metal-binding site has been assigned to the histidine-containing high-affinity site.</text>
</comment>
<evidence type="ECO:0000256" key="5">
    <source>
        <dbReference type="HAMAP-Rule" id="MF_03174"/>
    </source>
</evidence>
<evidence type="ECO:0000313" key="9">
    <source>
        <dbReference type="Proteomes" id="UP001150217"/>
    </source>
</evidence>
<dbReference type="InterPro" id="IPR036005">
    <property type="entry name" value="Creatinase/aminopeptidase-like"/>
</dbReference>